<evidence type="ECO:0000256" key="2">
    <source>
        <dbReference type="ARBA" id="ARBA00022475"/>
    </source>
</evidence>
<name>A0A3B0ZZ55_9ZZZZ</name>
<dbReference type="EMBL" id="UOFT01000027">
    <property type="protein sequence ID" value="VAW92657.1"/>
    <property type="molecule type" value="Genomic_DNA"/>
</dbReference>
<dbReference type="InterPro" id="IPR025857">
    <property type="entry name" value="MacB_PCD"/>
</dbReference>
<feature type="transmembrane region" description="Helical" evidence="6">
    <location>
        <begin position="694"/>
        <end position="720"/>
    </location>
</feature>
<dbReference type="InterPro" id="IPR003838">
    <property type="entry name" value="ABC3_permease_C"/>
</dbReference>
<comment type="subcellular location">
    <subcellularLocation>
        <location evidence="1">Cell membrane</location>
        <topology evidence="1">Multi-pass membrane protein</topology>
    </subcellularLocation>
</comment>
<evidence type="ECO:0000256" key="3">
    <source>
        <dbReference type="ARBA" id="ARBA00022692"/>
    </source>
</evidence>
<feature type="transmembrane region" description="Helical" evidence="6">
    <location>
        <begin position="310"/>
        <end position="340"/>
    </location>
</feature>
<gene>
    <name evidence="9" type="ORF">MNBD_GAMMA23-2472</name>
</gene>
<organism evidence="9">
    <name type="scientific">hydrothermal vent metagenome</name>
    <dbReference type="NCBI Taxonomy" id="652676"/>
    <lineage>
        <taxon>unclassified sequences</taxon>
        <taxon>metagenomes</taxon>
        <taxon>ecological metagenomes</taxon>
    </lineage>
</organism>
<feature type="transmembrane region" description="Helical" evidence="6">
    <location>
        <begin position="20"/>
        <end position="39"/>
    </location>
</feature>
<dbReference type="AlphaFoldDB" id="A0A3B0ZZ55"/>
<keyword evidence="2" id="KW-1003">Cell membrane</keyword>
<feature type="transmembrane region" description="Helical" evidence="6">
    <location>
        <begin position="373"/>
        <end position="393"/>
    </location>
</feature>
<keyword evidence="5 6" id="KW-0472">Membrane</keyword>
<feature type="transmembrane region" description="Helical" evidence="6">
    <location>
        <begin position="265"/>
        <end position="290"/>
    </location>
</feature>
<evidence type="ECO:0000256" key="6">
    <source>
        <dbReference type="SAM" id="Phobius"/>
    </source>
</evidence>
<accession>A0A3B0ZZ55</accession>
<dbReference type="Pfam" id="PF02687">
    <property type="entry name" value="FtsX"/>
    <property type="match status" value="2"/>
</dbReference>
<keyword evidence="3 6" id="KW-0812">Transmembrane</keyword>
<dbReference type="PANTHER" id="PTHR30489:SF0">
    <property type="entry name" value="LIPOPROTEIN-RELEASING SYSTEM TRANSMEMBRANE PROTEIN LOLE"/>
    <property type="match status" value="1"/>
</dbReference>
<proteinExistence type="predicted"/>
<dbReference type="GO" id="GO:0098797">
    <property type="term" value="C:plasma membrane protein complex"/>
    <property type="evidence" value="ECO:0007669"/>
    <property type="project" value="TreeGrafter"/>
</dbReference>
<dbReference type="Pfam" id="PF12704">
    <property type="entry name" value="MacB_PCD"/>
    <property type="match status" value="2"/>
</dbReference>
<sequence length="837" mass="91266">MKLLRLAWRNVLRNVRRSLITVVAITVGLASLVFLWGLIDGMNEQMIENSTSYLTGHLKVHGKGYHEDKKLHRALTDSPAVRAEILKDNNIKALSARLAGKAMLSGANKSRGVLVVGVEPENEIKITTINKTIIEGRYLQPDDENGILIGNKMAKILGTKPGEETVLITQAADGSIGAGRYRIVGIFDTGIDAIDTNYAFLTLEAARDLYAMWGRATAWAIRLNQRQQSAQVATALSRKLGADYEVLGWRKLLPSVVQAVQFHEAMTYIILGIMFVVVGVGIANTILMAVMERTREFGVMMALGTSRSQIIGLVILESMLLGVAGIIVGNIIGLGINFYLASTGLNLEQFTAALESMPGLSAIVYPVSRWDHIAVLSAIVFFISILPALYPAWRAASVEPVEAIRGIHTHKSRHHKADGYKKQQRTRAVFWAIASRGIMRNPRRALLTAGATAFGLAAFIVLYGLIEGWYAQLVENSTRYFSAHVQIEQQGFRLDMEPELRINDYENILQKVKRAPNVAEATPRVQTRAMVSSPMASEPLLILGIDAQREQQVTQLQKVIVEGTYLAASDKNSIVLGQRVAKKLDIRIGEKVVVTAQQVTGDLGSAAYRVVGIFETGNEFFDGLMGLIPLSAGQSLLGLNNSISTIAISLKDRRDSQEFATSLNRRMGGNSGLEALPWETLMPAVVQMIEFSDVFFYIILAIVLFVIAMGIMNTLLMSVLERTREFGVMMALGTAPGQVLRIVIYESLALSAIGIIVGMVLGLVVTAYYGSTGIDLTSLMDASEAIPGMTPILKPVIIIGSFWWAAMILFATGALTAIYPAIRASHLEPVTAIRNVG</sequence>
<keyword evidence="4 6" id="KW-1133">Transmembrane helix</keyword>
<feature type="transmembrane region" description="Helical" evidence="6">
    <location>
        <begin position="796"/>
        <end position="819"/>
    </location>
</feature>
<evidence type="ECO:0000313" key="9">
    <source>
        <dbReference type="EMBL" id="VAW92657.1"/>
    </source>
</evidence>
<evidence type="ECO:0000259" key="8">
    <source>
        <dbReference type="Pfam" id="PF12704"/>
    </source>
</evidence>
<feature type="domain" description="MacB-like periplasmic core" evidence="8">
    <location>
        <begin position="446"/>
        <end position="664"/>
    </location>
</feature>
<feature type="transmembrane region" description="Helical" evidence="6">
    <location>
        <begin position="445"/>
        <end position="466"/>
    </location>
</feature>
<feature type="transmembrane region" description="Helical" evidence="6">
    <location>
        <begin position="748"/>
        <end position="770"/>
    </location>
</feature>
<dbReference type="GO" id="GO:0044874">
    <property type="term" value="P:lipoprotein localization to outer membrane"/>
    <property type="evidence" value="ECO:0007669"/>
    <property type="project" value="TreeGrafter"/>
</dbReference>
<dbReference type="InterPro" id="IPR051447">
    <property type="entry name" value="Lipoprotein-release_system"/>
</dbReference>
<evidence type="ECO:0000256" key="4">
    <source>
        <dbReference type="ARBA" id="ARBA00022989"/>
    </source>
</evidence>
<feature type="domain" description="ABC3 transporter permease C-terminal" evidence="7">
    <location>
        <begin position="269"/>
        <end position="400"/>
    </location>
</feature>
<feature type="domain" description="MacB-like periplasmic core" evidence="8">
    <location>
        <begin position="18"/>
        <end position="237"/>
    </location>
</feature>
<evidence type="ECO:0000256" key="1">
    <source>
        <dbReference type="ARBA" id="ARBA00004651"/>
    </source>
</evidence>
<dbReference type="PANTHER" id="PTHR30489">
    <property type="entry name" value="LIPOPROTEIN-RELEASING SYSTEM TRANSMEMBRANE PROTEIN LOLE"/>
    <property type="match status" value="1"/>
</dbReference>
<feature type="domain" description="ABC3 transporter permease C-terminal" evidence="7">
    <location>
        <begin position="698"/>
        <end position="829"/>
    </location>
</feature>
<evidence type="ECO:0000259" key="7">
    <source>
        <dbReference type="Pfam" id="PF02687"/>
    </source>
</evidence>
<reference evidence="9" key="1">
    <citation type="submission" date="2018-06" db="EMBL/GenBank/DDBJ databases">
        <authorList>
            <person name="Zhirakovskaya E."/>
        </authorList>
    </citation>
    <scope>NUCLEOTIDE SEQUENCE</scope>
</reference>
<evidence type="ECO:0000256" key="5">
    <source>
        <dbReference type="ARBA" id="ARBA00023136"/>
    </source>
</evidence>
<protein>
    <submittedName>
        <fullName evidence="9">LolE-like permease protein</fullName>
    </submittedName>
</protein>